<dbReference type="HOGENOM" id="CLU_2589037_0_0_1"/>
<reference evidence="1" key="3">
    <citation type="submission" date="2025-09" db="UniProtKB">
        <authorList>
            <consortium name="Ensembl"/>
        </authorList>
    </citation>
    <scope>IDENTIFICATION</scope>
</reference>
<dbReference type="Ensembl" id="ENSCSAVT00000008435.1">
    <property type="protein sequence ID" value="ENSCSAVP00000008327.1"/>
    <property type="gene ID" value="ENSCSAVG00000004950.1"/>
</dbReference>
<organism evidence="1 2">
    <name type="scientific">Ciona savignyi</name>
    <name type="common">Pacific transparent sea squirt</name>
    <dbReference type="NCBI Taxonomy" id="51511"/>
    <lineage>
        <taxon>Eukaryota</taxon>
        <taxon>Metazoa</taxon>
        <taxon>Chordata</taxon>
        <taxon>Tunicata</taxon>
        <taxon>Ascidiacea</taxon>
        <taxon>Phlebobranchia</taxon>
        <taxon>Cionidae</taxon>
        <taxon>Ciona</taxon>
    </lineage>
</organism>
<dbReference type="GeneTree" id="ENSGT00660000097375"/>
<sequence length="80" mass="8880">MVFPPRTAQVGQKAKVFVPDEHNDELDDLLSGSAQPILPSKQHATKEKPTTVNVDMKSNQNHIGSQDAELDLEDWLDSII</sequence>
<evidence type="ECO:0000313" key="1">
    <source>
        <dbReference type="Ensembl" id="ENSCSAVP00000008327.1"/>
    </source>
</evidence>
<reference evidence="2" key="1">
    <citation type="submission" date="2003-08" db="EMBL/GenBank/DDBJ databases">
        <authorList>
            <person name="Birren B."/>
            <person name="Nusbaum C."/>
            <person name="Abebe A."/>
            <person name="Abouelleil A."/>
            <person name="Adekoya E."/>
            <person name="Ait-zahra M."/>
            <person name="Allen N."/>
            <person name="Allen T."/>
            <person name="An P."/>
            <person name="Anderson M."/>
            <person name="Anderson S."/>
            <person name="Arachchi H."/>
            <person name="Armbruster J."/>
            <person name="Bachantsang P."/>
            <person name="Baldwin J."/>
            <person name="Barry A."/>
            <person name="Bayul T."/>
            <person name="Blitshsteyn B."/>
            <person name="Bloom T."/>
            <person name="Blye J."/>
            <person name="Boguslavskiy L."/>
            <person name="Borowsky M."/>
            <person name="Boukhgalter B."/>
            <person name="Brunache A."/>
            <person name="Butler J."/>
            <person name="Calixte N."/>
            <person name="Calvo S."/>
            <person name="Camarata J."/>
            <person name="Campo K."/>
            <person name="Chang J."/>
            <person name="Cheshatsang Y."/>
            <person name="Citroen M."/>
            <person name="Collymore A."/>
            <person name="Considine T."/>
            <person name="Cook A."/>
            <person name="Cooke P."/>
            <person name="Corum B."/>
            <person name="Cuomo C."/>
            <person name="David R."/>
            <person name="Dawoe T."/>
            <person name="Degray S."/>
            <person name="Dodge S."/>
            <person name="Dooley K."/>
            <person name="Dorje P."/>
            <person name="Dorjee K."/>
            <person name="Dorris L."/>
            <person name="Duffey N."/>
            <person name="Dupes A."/>
            <person name="Elkins T."/>
            <person name="Engels R."/>
            <person name="Erickson J."/>
            <person name="Farina A."/>
            <person name="Faro S."/>
            <person name="Ferreira P."/>
            <person name="Fischer H."/>
            <person name="Fitzgerald M."/>
            <person name="Foley K."/>
            <person name="Gage D."/>
            <person name="Galagan J."/>
            <person name="Gearin G."/>
            <person name="Gnerre S."/>
            <person name="Gnirke A."/>
            <person name="Goyette A."/>
            <person name="Graham J."/>
            <person name="Grandbois E."/>
            <person name="Gyaltsen K."/>
            <person name="Hafez N."/>
            <person name="Hagopian D."/>
            <person name="Hagos B."/>
            <person name="Hall J."/>
            <person name="Hatcher B."/>
            <person name="Heller A."/>
            <person name="Higgins H."/>
            <person name="Honan T."/>
            <person name="Horn A."/>
            <person name="Houde N."/>
            <person name="Hughes L."/>
            <person name="Hulme W."/>
            <person name="Husby E."/>
            <person name="Iliev I."/>
            <person name="Jaffe D."/>
            <person name="Jones C."/>
            <person name="Kamal M."/>
            <person name="Kamat A."/>
            <person name="Kamvysselis M."/>
            <person name="Karlsson E."/>
            <person name="Kells C."/>
            <person name="Kieu A."/>
            <person name="Kisner P."/>
            <person name="Kodira C."/>
            <person name="Kulbokas E."/>
            <person name="Labutti K."/>
            <person name="Lama D."/>
            <person name="Landers T."/>
            <person name="Leger J."/>
            <person name="Levine S."/>
            <person name="Lewis D."/>
            <person name="Lewis T."/>
            <person name="Lindblad-toh K."/>
            <person name="Liu X."/>
            <person name="Lokyitsang T."/>
            <person name="Lokyitsang Y."/>
            <person name="Lucien O."/>
            <person name="Lui A."/>
            <person name="Ma L.J."/>
            <person name="Mabbitt R."/>
            <person name="Macdonald J."/>
            <person name="Maclean C."/>
            <person name="Major J."/>
            <person name="Manning J."/>
            <person name="Marabella R."/>
            <person name="Maru K."/>
            <person name="Matthews C."/>
            <person name="Mauceli E."/>
            <person name="Mccarthy M."/>
            <person name="Mcdonough S."/>
            <person name="Mcghee T."/>
            <person name="Meldrim J."/>
            <person name="Meneus L."/>
            <person name="Mesirov J."/>
            <person name="Mihalev A."/>
            <person name="Mihova T."/>
            <person name="Mikkelsen T."/>
            <person name="Mlenga V."/>
            <person name="Moru K."/>
            <person name="Mozes J."/>
            <person name="Mulrain L."/>
            <person name="Munson G."/>
            <person name="Naylor J."/>
            <person name="Newes C."/>
            <person name="Nguyen C."/>
            <person name="Nguyen N."/>
            <person name="Nguyen T."/>
            <person name="Nicol R."/>
            <person name="Nielsen C."/>
            <person name="Nizzari M."/>
            <person name="Norbu C."/>
            <person name="Norbu N."/>
            <person name="O'donnell P."/>
            <person name="Okoawo O."/>
            <person name="O'leary S."/>
            <person name="Omotosho B."/>
            <person name="O'neill K."/>
            <person name="Osman S."/>
            <person name="Parker S."/>
            <person name="Perrin D."/>
            <person name="Phunkhang P."/>
            <person name="Piqani B."/>
            <person name="Purcell S."/>
            <person name="Rachupka T."/>
            <person name="Ramasamy U."/>
            <person name="Rameau R."/>
            <person name="Ray V."/>
            <person name="Raymond C."/>
            <person name="Retta R."/>
            <person name="Richardson S."/>
            <person name="Rise C."/>
            <person name="Rodriguez J."/>
            <person name="Rogers J."/>
            <person name="Rogov P."/>
            <person name="Rutman M."/>
            <person name="Schupbach R."/>
            <person name="Seaman C."/>
            <person name="Settipalli S."/>
            <person name="Sharpe T."/>
            <person name="Sheridan J."/>
            <person name="Sherpa N."/>
            <person name="Shi J."/>
            <person name="Smirnov S."/>
            <person name="Smith C."/>
            <person name="Sougnez C."/>
            <person name="Spencer B."/>
            <person name="Stalker J."/>
            <person name="Stange-thomann N."/>
            <person name="Stavropoulos S."/>
            <person name="Stetson K."/>
            <person name="Stone C."/>
            <person name="Stone S."/>
            <person name="Stubbs M."/>
            <person name="Talamas J."/>
            <person name="Tchuinga P."/>
            <person name="Tenzing P."/>
            <person name="Tesfaye S."/>
            <person name="Theodore J."/>
            <person name="Thoulutsang Y."/>
            <person name="Topham K."/>
            <person name="Towey S."/>
            <person name="Tsamla T."/>
            <person name="Tsomo N."/>
            <person name="Vallee D."/>
            <person name="Vassiliev H."/>
            <person name="Venkataraman V."/>
            <person name="Vinson J."/>
            <person name="Vo A."/>
            <person name="Wade C."/>
            <person name="Wang S."/>
            <person name="Wangchuk T."/>
            <person name="Wangdi T."/>
            <person name="Whittaker C."/>
            <person name="Wilkinson J."/>
            <person name="Wu Y."/>
            <person name="Wyman D."/>
            <person name="Yadav S."/>
            <person name="Yang S."/>
            <person name="Yang X."/>
            <person name="Yeager S."/>
            <person name="Yee E."/>
            <person name="Young G."/>
            <person name="Zainoun J."/>
            <person name="Zembeck L."/>
            <person name="Zimmer A."/>
            <person name="Zody M."/>
            <person name="Lander E."/>
        </authorList>
    </citation>
    <scope>NUCLEOTIDE SEQUENCE [LARGE SCALE GENOMIC DNA]</scope>
</reference>
<dbReference type="Proteomes" id="UP000007875">
    <property type="component" value="Unassembled WGS sequence"/>
</dbReference>
<proteinExistence type="predicted"/>
<protein>
    <submittedName>
        <fullName evidence="1">Uncharacterized protein</fullName>
    </submittedName>
</protein>
<keyword evidence="2" id="KW-1185">Reference proteome</keyword>
<dbReference type="AlphaFoldDB" id="H2YSL7"/>
<reference evidence="1" key="2">
    <citation type="submission" date="2025-08" db="UniProtKB">
        <authorList>
            <consortium name="Ensembl"/>
        </authorList>
    </citation>
    <scope>IDENTIFICATION</scope>
</reference>
<accession>H2YSL7</accession>
<evidence type="ECO:0000313" key="2">
    <source>
        <dbReference type="Proteomes" id="UP000007875"/>
    </source>
</evidence>
<name>H2YSL7_CIOSA</name>